<dbReference type="GO" id="GO:0008757">
    <property type="term" value="F:S-adenosylmethionine-dependent methyltransferase activity"/>
    <property type="evidence" value="ECO:0007669"/>
    <property type="project" value="InterPro"/>
</dbReference>
<dbReference type="SUPFAM" id="SSF53335">
    <property type="entry name" value="S-adenosyl-L-methionine-dependent methyltransferases"/>
    <property type="match status" value="1"/>
</dbReference>
<keyword evidence="2" id="KW-0808">Transferase</keyword>
<dbReference type="PANTHER" id="PTHR43464">
    <property type="entry name" value="METHYLTRANSFERASE"/>
    <property type="match status" value="1"/>
</dbReference>
<dbReference type="Pfam" id="PF08241">
    <property type="entry name" value="Methyltransf_11"/>
    <property type="match status" value="1"/>
</dbReference>
<dbReference type="Gene3D" id="3.40.50.150">
    <property type="entry name" value="Vaccinia Virus protein VP39"/>
    <property type="match status" value="1"/>
</dbReference>
<accession>A0A6I6IXS4</accession>
<evidence type="ECO:0000313" key="2">
    <source>
        <dbReference type="EMBL" id="QGY00352.1"/>
    </source>
</evidence>
<dbReference type="OrthoDB" id="9787738at2"/>
<evidence type="ECO:0000313" key="3">
    <source>
        <dbReference type="Proteomes" id="UP000428330"/>
    </source>
</evidence>
<organism evidence="2 3">
    <name type="scientific">Roseovarius faecimaris</name>
    <dbReference type="NCBI Taxonomy" id="2494550"/>
    <lineage>
        <taxon>Bacteria</taxon>
        <taxon>Pseudomonadati</taxon>
        <taxon>Pseudomonadota</taxon>
        <taxon>Alphaproteobacteria</taxon>
        <taxon>Rhodobacterales</taxon>
        <taxon>Roseobacteraceae</taxon>
        <taxon>Roseovarius</taxon>
    </lineage>
</organism>
<dbReference type="InterPro" id="IPR029063">
    <property type="entry name" value="SAM-dependent_MTases_sf"/>
</dbReference>
<feature type="domain" description="Methyltransferase type 11" evidence="1">
    <location>
        <begin position="41"/>
        <end position="138"/>
    </location>
</feature>
<sequence length="259" mass="28494">MLKFDKKTTELLDNAYQGADITRRRQASFHALDPRPGETIVDVGCGNGLLTAELARAVGPEGCVIGVDPSEDMVAAGKDRCRDYECVEFRNGVADHLPVADSSADKAVSVQVFEYIDDIPAALSDVMRCLKPGGRLVVGDLHFGSFIWASDDPKRMAEIKASWDKHFVSGTVPEQLPSLLSSEGHIIEAIVPITLVDHVLKPDGIAIMMMHLMKQFAIEMEHVEPEVAQAWFDEQLSLADEGRFFFSITHFVIVARKVA</sequence>
<dbReference type="PANTHER" id="PTHR43464:SF83">
    <property type="entry name" value="MALONYL-[ACYL-CARRIER PROTEIN] O-METHYLTRANSFERASE"/>
    <property type="match status" value="1"/>
</dbReference>
<dbReference type="KEGG" id="rom:EI983_08880"/>
<keyword evidence="3" id="KW-1185">Reference proteome</keyword>
<dbReference type="InterPro" id="IPR013216">
    <property type="entry name" value="Methyltransf_11"/>
</dbReference>
<gene>
    <name evidence="2" type="ORF">EI983_08880</name>
</gene>
<dbReference type="Proteomes" id="UP000428330">
    <property type="component" value="Chromosome"/>
</dbReference>
<proteinExistence type="predicted"/>
<dbReference type="EMBL" id="CP034348">
    <property type="protein sequence ID" value="QGY00352.1"/>
    <property type="molecule type" value="Genomic_DNA"/>
</dbReference>
<dbReference type="AlphaFoldDB" id="A0A6I6IXS4"/>
<protein>
    <submittedName>
        <fullName evidence="2">Methyltransferase domain-containing protein</fullName>
    </submittedName>
</protein>
<keyword evidence="2" id="KW-0489">Methyltransferase</keyword>
<evidence type="ECO:0000259" key="1">
    <source>
        <dbReference type="Pfam" id="PF08241"/>
    </source>
</evidence>
<name>A0A6I6IXS4_9RHOB</name>
<dbReference type="GO" id="GO:0032259">
    <property type="term" value="P:methylation"/>
    <property type="evidence" value="ECO:0007669"/>
    <property type="project" value="UniProtKB-KW"/>
</dbReference>
<dbReference type="CDD" id="cd02440">
    <property type="entry name" value="AdoMet_MTases"/>
    <property type="match status" value="1"/>
</dbReference>
<reference evidence="3" key="1">
    <citation type="submission" date="2018-12" db="EMBL/GenBank/DDBJ databases">
        <title>Complete genome sequence of Roseovarius sp. MME-070.</title>
        <authorList>
            <person name="Nam Y.-D."/>
            <person name="Kang J."/>
            <person name="Chung W.-H."/>
            <person name="Park Y.S."/>
        </authorList>
    </citation>
    <scope>NUCLEOTIDE SEQUENCE [LARGE SCALE GENOMIC DNA]</scope>
    <source>
        <strain evidence="3">MME-070</strain>
    </source>
</reference>